<dbReference type="OMA" id="CADPLLW"/>
<sequence>MADRVGALLNASKENDVPSIRRLLEANASPDAANVINQSALHIASLWGSMDAVRLLVGAGASVNAANRFGATPLHCAAQRGQAEVGRFLVQHGANTATVAGNGLAPYEMCADPLLWSAFGSPRTELHAAAAAPDPVPALEAVLASADASVDSIDERGDTALAIAARRCHVPACMLLLELGANMDVLNRDGLAPLHGVVALPLLPLDAPVGTPTRAQIGATVRLLLDKRADPNCFTQAKGVYSSGSWERREADGSKSVVSSAGVSCLHLAVEASADAPDVVELLLDAGAQLDARSGGALATPLHVAIDLGFMAIAAMLLARGADPDAGNRDIGADNSLLHSAAQSADMPLARLLLDAHADVNKCGKGGLRPLHMAARSSTAAFVQLLLDAGADASATDARGKAPADYAAANPRQAPVLELLRAACSGPAPA</sequence>
<evidence type="ECO:0000256" key="2">
    <source>
        <dbReference type="ARBA" id="ARBA00023043"/>
    </source>
</evidence>
<feature type="repeat" description="ANK" evidence="3">
    <location>
        <begin position="36"/>
        <end position="68"/>
    </location>
</feature>
<keyword evidence="5" id="KW-1185">Reference proteome</keyword>
<name>A0A8J6CF58_DIALT</name>
<dbReference type="InterPro" id="IPR036770">
    <property type="entry name" value="Ankyrin_rpt-contain_sf"/>
</dbReference>
<dbReference type="Pfam" id="PF12796">
    <property type="entry name" value="Ank_2"/>
    <property type="match status" value="2"/>
</dbReference>
<organism evidence="4 5">
    <name type="scientific">Diacronema lutheri</name>
    <name type="common">Unicellular marine alga</name>
    <name type="synonym">Monochrysis lutheri</name>
    <dbReference type="NCBI Taxonomy" id="2081491"/>
    <lineage>
        <taxon>Eukaryota</taxon>
        <taxon>Haptista</taxon>
        <taxon>Haptophyta</taxon>
        <taxon>Pavlovophyceae</taxon>
        <taxon>Pavlovales</taxon>
        <taxon>Pavlovaceae</taxon>
        <taxon>Diacronema</taxon>
    </lineage>
</organism>
<feature type="repeat" description="ANK" evidence="3">
    <location>
        <begin position="366"/>
        <end position="398"/>
    </location>
</feature>
<feature type="repeat" description="ANK" evidence="3">
    <location>
        <begin position="69"/>
        <end position="101"/>
    </location>
</feature>
<keyword evidence="1" id="KW-0677">Repeat</keyword>
<dbReference type="SMART" id="SM00248">
    <property type="entry name" value="ANK"/>
    <property type="match status" value="8"/>
</dbReference>
<evidence type="ECO:0000313" key="4">
    <source>
        <dbReference type="EMBL" id="KAG8467660.1"/>
    </source>
</evidence>
<dbReference type="PANTHER" id="PTHR24171">
    <property type="entry name" value="ANKYRIN REPEAT DOMAIN-CONTAINING PROTEIN 39-RELATED"/>
    <property type="match status" value="1"/>
</dbReference>
<feature type="repeat" description="ANK" evidence="3">
    <location>
        <begin position="156"/>
        <end position="188"/>
    </location>
</feature>
<dbReference type="Proteomes" id="UP000751190">
    <property type="component" value="Unassembled WGS sequence"/>
</dbReference>
<accession>A0A8J6CF58</accession>
<feature type="repeat" description="ANK" evidence="3">
    <location>
        <begin position="297"/>
        <end position="329"/>
    </location>
</feature>
<evidence type="ECO:0000256" key="3">
    <source>
        <dbReference type="PROSITE-ProRule" id="PRU00023"/>
    </source>
</evidence>
<dbReference type="Pfam" id="PF00023">
    <property type="entry name" value="Ank"/>
    <property type="match status" value="3"/>
</dbReference>
<feature type="repeat" description="ANK" evidence="3">
    <location>
        <begin position="333"/>
        <end position="365"/>
    </location>
</feature>
<dbReference type="EMBL" id="JAGTXO010000005">
    <property type="protein sequence ID" value="KAG8467660.1"/>
    <property type="molecule type" value="Genomic_DNA"/>
</dbReference>
<dbReference type="SUPFAM" id="SSF48403">
    <property type="entry name" value="Ankyrin repeat"/>
    <property type="match status" value="2"/>
</dbReference>
<comment type="caution">
    <text evidence="4">The sequence shown here is derived from an EMBL/GenBank/DDBJ whole genome shotgun (WGS) entry which is preliminary data.</text>
</comment>
<evidence type="ECO:0000256" key="1">
    <source>
        <dbReference type="ARBA" id="ARBA00022737"/>
    </source>
</evidence>
<dbReference type="PANTHER" id="PTHR24171:SF9">
    <property type="entry name" value="ANKYRIN REPEAT DOMAIN-CONTAINING PROTEIN 39"/>
    <property type="match status" value="1"/>
</dbReference>
<protein>
    <submittedName>
        <fullName evidence="4">Uncharacterized protein</fullName>
    </submittedName>
</protein>
<dbReference type="OrthoDB" id="504812at2759"/>
<gene>
    <name evidence="4" type="ORF">KFE25_006712</name>
</gene>
<keyword evidence="2 3" id="KW-0040">ANK repeat</keyword>
<evidence type="ECO:0000313" key="5">
    <source>
        <dbReference type="Proteomes" id="UP000751190"/>
    </source>
</evidence>
<reference evidence="4" key="1">
    <citation type="submission" date="2021-05" db="EMBL/GenBank/DDBJ databases">
        <title>The genome of the haptophyte Pavlova lutheri (Diacronema luteri, Pavlovales) - a model for lipid biosynthesis in eukaryotic algae.</title>
        <authorList>
            <person name="Hulatt C.J."/>
            <person name="Posewitz M.C."/>
        </authorList>
    </citation>
    <scope>NUCLEOTIDE SEQUENCE</scope>
    <source>
        <strain evidence="4">NIVA-4/92</strain>
    </source>
</reference>
<dbReference type="PRINTS" id="PR01415">
    <property type="entry name" value="ANKYRIN"/>
</dbReference>
<dbReference type="PROSITE" id="PS50297">
    <property type="entry name" value="ANK_REP_REGION"/>
    <property type="match status" value="7"/>
</dbReference>
<dbReference type="Gene3D" id="1.25.40.20">
    <property type="entry name" value="Ankyrin repeat-containing domain"/>
    <property type="match status" value="4"/>
</dbReference>
<dbReference type="AlphaFoldDB" id="A0A8J6CF58"/>
<dbReference type="PROSITE" id="PS50088">
    <property type="entry name" value="ANK_REPEAT"/>
    <property type="match status" value="7"/>
</dbReference>
<proteinExistence type="predicted"/>
<feature type="repeat" description="ANK" evidence="3">
    <location>
        <begin position="261"/>
        <end position="295"/>
    </location>
</feature>
<dbReference type="InterPro" id="IPR002110">
    <property type="entry name" value="Ankyrin_rpt"/>
</dbReference>